<dbReference type="NCBIfam" id="TIGR01649">
    <property type="entry name" value="hnRNP-L_PTB"/>
    <property type="match status" value="1"/>
</dbReference>
<dbReference type="FunFam" id="3.30.70.330:FF:000018">
    <property type="entry name" value="Polypyrimidine tract-binding protein 2 isoform 1"/>
    <property type="match status" value="1"/>
</dbReference>
<sequence>MPVVAMMQVGNLPLPLPLLAPALHADFPPVHIGIKTKLIENQRGSDELLSQTAVMAPAADNNNQDLATKKAKLDSNSVIGGVGKPSRVIHIRNIPNEASDAEVINLGLQFGRVTNVLVLKGKNQAFLEMADEISATAMVSVFNTTPPTVRGRTVYVQFSNHRELKTDQNHSITTPASGSPLPLVGSDPTTQLVSTPQQNGTSGGANTVLRVIVESLLYPVSLEILHQIFQRFGKVLKIVTFTKNNSFQALIQYPDAQTAQHAKQTLDGQNIYNGCCTLRIDNSKLTALNVKYNNDKSRDFTNPTLPAGEPGSDLIASAGGLVNASDLLLLAAGQRGPAALTRDRLDECIELSPTVNGIGTPGVLPPFTIGLGTPALNAYGSGIPSLGAFALASTGALGSNTPGALRGLSNVLLVSNLNEEMVTPDALFTLFGVYGDVQRVKILYNKKDSALIQMAEPHQAYLAMTHLDKLRIWSKQIRVMASKHQAVQLPKEGQPDAGLTRDYSQNPLHRFKKPGSKNYQNIYPPSATLHLSNIPATVTEEEIREAFSSNGFEVKAFKFFPKDHKMALLQLSSIEEAVQALIKMHNHQLSESNHLRVSFSKSNI</sequence>
<dbReference type="GO" id="GO:0006397">
    <property type="term" value="P:mRNA processing"/>
    <property type="evidence" value="ECO:0007669"/>
    <property type="project" value="InterPro"/>
</dbReference>
<dbReference type="FunFam" id="3.30.70.330:FF:000341">
    <property type="entry name" value="Hephaestus, isoform C"/>
    <property type="match status" value="1"/>
</dbReference>
<dbReference type="SMART" id="SM00360">
    <property type="entry name" value="RRM"/>
    <property type="match status" value="4"/>
</dbReference>
<dbReference type="InterPro" id="IPR055204">
    <property type="entry name" value="HNRNPL_RRM"/>
</dbReference>
<dbReference type="GO" id="GO:0005634">
    <property type="term" value="C:nucleus"/>
    <property type="evidence" value="ECO:0007669"/>
    <property type="project" value="InterPro"/>
</dbReference>
<dbReference type="InterPro" id="IPR035979">
    <property type="entry name" value="RBD_domain_sf"/>
</dbReference>
<dbReference type="PROSITE" id="PS50102">
    <property type="entry name" value="RRM"/>
    <property type="match status" value="4"/>
</dbReference>
<evidence type="ECO:0000256" key="3">
    <source>
        <dbReference type="ARBA" id="ARBA00022884"/>
    </source>
</evidence>
<dbReference type="AlphaFoldDB" id="A0A9J6BRW0"/>
<dbReference type="CDD" id="cd12421">
    <property type="entry name" value="RRM1_PTBP1_hnRNPL_like"/>
    <property type="match status" value="1"/>
</dbReference>
<comment type="caution">
    <text evidence="6">The sequence shown here is derived from an EMBL/GenBank/DDBJ whole genome shotgun (WGS) entry which is preliminary data.</text>
</comment>
<dbReference type="InterPro" id="IPR006536">
    <property type="entry name" value="HnRNP-L/PTB"/>
</dbReference>
<proteinExistence type="predicted"/>
<organism evidence="6 7">
    <name type="scientific">Polypedilum vanderplanki</name>
    <name type="common">Sleeping chironomid midge</name>
    <dbReference type="NCBI Taxonomy" id="319348"/>
    <lineage>
        <taxon>Eukaryota</taxon>
        <taxon>Metazoa</taxon>
        <taxon>Ecdysozoa</taxon>
        <taxon>Arthropoda</taxon>
        <taxon>Hexapoda</taxon>
        <taxon>Insecta</taxon>
        <taxon>Pterygota</taxon>
        <taxon>Neoptera</taxon>
        <taxon>Endopterygota</taxon>
        <taxon>Diptera</taxon>
        <taxon>Nematocera</taxon>
        <taxon>Chironomoidea</taxon>
        <taxon>Chironomidae</taxon>
        <taxon>Chironominae</taxon>
        <taxon>Polypedilum</taxon>
        <taxon>Polypedilum</taxon>
    </lineage>
</organism>
<dbReference type="SUPFAM" id="SSF54928">
    <property type="entry name" value="RNA-binding domain, RBD"/>
    <property type="match status" value="3"/>
</dbReference>
<dbReference type="InterPro" id="IPR000504">
    <property type="entry name" value="RRM_dom"/>
</dbReference>
<dbReference type="FunFam" id="3.30.70.330:FF:000036">
    <property type="entry name" value="polypyrimidine tract-binding protein 1 isoform X2"/>
    <property type="match status" value="1"/>
</dbReference>
<keyword evidence="1" id="KW-0597">Phosphoprotein</keyword>
<dbReference type="PANTHER" id="PTHR15592">
    <property type="entry name" value="MATRIN 3/NUCLEAR PROTEIN 220-RELATED"/>
    <property type="match status" value="1"/>
</dbReference>
<name>A0A9J6BRW0_POLVA</name>
<dbReference type="InterPro" id="IPR021790">
    <property type="entry name" value="PTBP1-like_RRM2"/>
</dbReference>
<evidence type="ECO:0000259" key="5">
    <source>
        <dbReference type="PROSITE" id="PS50102"/>
    </source>
</evidence>
<gene>
    <name evidence="6" type="ORF">PVAND_002672</name>
</gene>
<evidence type="ECO:0000256" key="1">
    <source>
        <dbReference type="ARBA" id="ARBA00022553"/>
    </source>
</evidence>
<dbReference type="Proteomes" id="UP001107558">
    <property type="component" value="Chromosome 3"/>
</dbReference>
<evidence type="ECO:0000256" key="2">
    <source>
        <dbReference type="ARBA" id="ARBA00022737"/>
    </source>
</evidence>
<dbReference type="Pfam" id="PF13893">
    <property type="entry name" value="RRM_5"/>
    <property type="match status" value="2"/>
</dbReference>
<dbReference type="OrthoDB" id="296632at2759"/>
<feature type="domain" description="RRM" evidence="5">
    <location>
        <begin position="209"/>
        <end position="285"/>
    </location>
</feature>
<feature type="domain" description="RRM" evidence="5">
    <location>
        <begin position="527"/>
        <end position="602"/>
    </location>
</feature>
<evidence type="ECO:0000313" key="7">
    <source>
        <dbReference type="Proteomes" id="UP001107558"/>
    </source>
</evidence>
<feature type="domain" description="RRM" evidence="5">
    <location>
        <begin position="410"/>
        <end position="484"/>
    </location>
</feature>
<evidence type="ECO:0000256" key="4">
    <source>
        <dbReference type="PROSITE-ProRule" id="PRU00176"/>
    </source>
</evidence>
<accession>A0A9J6BRW0</accession>
<protein>
    <recommendedName>
        <fullName evidence="5">RRM domain-containing protein</fullName>
    </recommendedName>
</protein>
<dbReference type="InterPro" id="IPR012677">
    <property type="entry name" value="Nucleotide-bd_a/b_plait_sf"/>
</dbReference>
<keyword evidence="2" id="KW-0677">Repeat</keyword>
<dbReference type="Gene3D" id="3.30.70.330">
    <property type="match status" value="4"/>
</dbReference>
<reference evidence="6" key="1">
    <citation type="submission" date="2021-03" db="EMBL/GenBank/DDBJ databases">
        <title>Chromosome level genome of the anhydrobiotic midge Polypedilum vanderplanki.</title>
        <authorList>
            <person name="Yoshida Y."/>
            <person name="Kikawada T."/>
            <person name="Gusev O."/>
        </authorList>
    </citation>
    <scope>NUCLEOTIDE SEQUENCE</scope>
    <source>
        <strain evidence="6">NIAS01</strain>
        <tissue evidence="6">Whole body or cell culture</tissue>
    </source>
</reference>
<dbReference type="Pfam" id="PF11835">
    <property type="entry name" value="RRM_8"/>
    <property type="match status" value="1"/>
</dbReference>
<evidence type="ECO:0000313" key="6">
    <source>
        <dbReference type="EMBL" id="KAG5672551.1"/>
    </source>
</evidence>
<dbReference type="CDD" id="cd12693">
    <property type="entry name" value="RRM2_PTBP1_like"/>
    <property type="match status" value="1"/>
</dbReference>
<keyword evidence="7" id="KW-1185">Reference proteome</keyword>
<dbReference type="EMBL" id="JADBJN010000003">
    <property type="protein sequence ID" value="KAG5672551.1"/>
    <property type="molecule type" value="Genomic_DNA"/>
</dbReference>
<dbReference type="GO" id="GO:0003723">
    <property type="term" value="F:RNA binding"/>
    <property type="evidence" value="ECO:0007669"/>
    <property type="project" value="UniProtKB-UniRule"/>
</dbReference>
<dbReference type="CDD" id="cd12425">
    <property type="entry name" value="RRM4_PTBP1_like"/>
    <property type="match status" value="1"/>
</dbReference>
<keyword evidence="3 4" id="KW-0694">RNA-binding</keyword>
<feature type="domain" description="RRM" evidence="5">
    <location>
        <begin position="87"/>
        <end position="161"/>
    </location>
</feature>
<dbReference type="CDD" id="cd12423">
    <property type="entry name" value="RRM3_PTBP1_like"/>
    <property type="match status" value="1"/>
</dbReference>
<dbReference type="Pfam" id="PF22976">
    <property type="entry name" value="RRM_10"/>
    <property type="match status" value="1"/>
</dbReference>